<name>A0A0S4QVJ2_9ACTN</name>
<evidence type="ECO:0000259" key="1">
    <source>
        <dbReference type="PROSITE" id="PS51201"/>
    </source>
</evidence>
<dbReference type="Pfam" id="PF02080">
    <property type="entry name" value="TrkA_C"/>
    <property type="match status" value="1"/>
</dbReference>
<dbReference type="PANTHER" id="PTHR43833:SF7">
    <property type="entry name" value="KTR SYSTEM POTASSIUM UPTAKE PROTEIN C"/>
    <property type="match status" value="1"/>
</dbReference>
<dbReference type="Proteomes" id="UP000198802">
    <property type="component" value="Unassembled WGS sequence"/>
</dbReference>
<gene>
    <name evidence="3" type="ORF">Ga0074812_12618</name>
</gene>
<proteinExistence type="predicted"/>
<dbReference type="EMBL" id="FAOZ01000026">
    <property type="protein sequence ID" value="CUU59241.1"/>
    <property type="molecule type" value="Genomic_DNA"/>
</dbReference>
<dbReference type="InterPro" id="IPR036721">
    <property type="entry name" value="RCK_C_sf"/>
</dbReference>
<dbReference type="GO" id="GO:0008324">
    <property type="term" value="F:monoatomic cation transmembrane transporter activity"/>
    <property type="evidence" value="ECO:0007669"/>
    <property type="project" value="InterPro"/>
</dbReference>
<dbReference type="InterPro" id="IPR006037">
    <property type="entry name" value="RCK_C"/>
</dbReference>
<dbReference type="PROSITE" id="PS51202">
    <property type="entry name" value="RCK_C"/>
    <property type="match status" value="1"/>
</dbReference>
<dbReference type="GO" id="GO:0006813">
    <property type="term" value="P:potassium ion transport"/>
    <property type="evidence" value="ECO:0007669"/>
    <property type="project" value="InterPro"/>
</dbReference>
<evidence type="ECO:0000313" key="3">
    <source>
        <dbReference type="EMBL" id="CUU59241.1"/>
    </source>
</evidence>
<dbReference type="SUPFAM" id="SSF116726">
    <property type="entry name" value="TrkA C-terminal domain-like"/>
    <property type="match status" value="1"/>
</dbReference>
<reference evidence="4" key="1">
    <citation type="submission" date="2015-11" db="EMBL/GenBank/DDBJ databases">
        <authorList>
            <person name="Varghese N."/>
        </authorList>
    </citation>
    <scope>NUCLEOTIDE SEQUENCE [LARGE SCALE GENOMIC DNA]</scope>
    <source>
        <strain evidence="4">DSM 45899</strain>
    </source>
</reference>
<dbReference type="InterPro" id="IPR036291">
    <property type="entry name" value="NAD(P)-bd_dom_sf"/>
</dbReference>
<dbReference type="PROSITE" id="PS51201">
    <property type="entry name" value="RCK_N"/>
    <property type="match status" value="1"/>
</dbReference>
<dbReference type="Gene3D" id="3.40.50.720">
    <property type="entry name" value="NAD(P)-binding Rossmann-like Domain"/>
    <property type="match status" value="1"/>
</dbReference>
<feature type="domain" description="RCK N-terminal" evidence="1">
    <location>
        <begin position="7"/>
        <end position="123"/>
    </location>
</feature>
<dbReference type="InterPro" id="IPR050721">
    <property type="entry name" value="Trk_Ktr_HKT_K-transport"/>
</dbReference>
<dbReference type="SUPFAM" id="SSF51735">
    <property type="entry name" value="NAD(P)-binding Rossmann-fold domains"/>
    <property type="match status" value="1"/>
</dbReference>
<organism evidence="3 4">
    <name type="scientific">Parafrankia irregularis</name>
    <dbReference type="NCBI Taxonomy" id="795642"/>
    <lineage>
        <taxon>Bacteria</taxon>
        <taxon>Bacillati</taxon>
        <taxon>Actinomycetota</taxon>
        <taxon>Actinomycetes</taxon>
        <taxon>Frankiales</taxon>
        <taxon>Frankiaceae</taxon>
        <taxon>Parafrankia</taxon>
    </lineage>
</organism>
<protein>
    <submittedName>
        <fullName evidence="3">Trk system potassium uptake protein TrkA</fullName>
    </submittedName>
</protein>
<dbReference type="InterPro" id="IPR003148">
    <property type="entry name" value="RCK_N"/>
</dbReference>
<dbReference type="RefSeq" id="WP_054569951.1">
    <property type="nucleotide sequence ID" value="NZ_FAOZ01000026.1"/>
</dbReference>
<dbReference type="Pfam" id="PF02254">
    <property type="entry name" value="TrkA_N"/>
    <property type="match status" value="1"/>
</dbReference>
<keyword evidence="4" id="KW-1185">Reference proteome</keyword>
<accession>A0A0S4QVJ2</accession>
<evidence type="ECO:0000313" key="4">
    <source>
        <dbReference type="Proteomes" id="UP000198802"/>
    </source>
</evidence>
<dbReference type="AlphaFoldDB" id="A0A0S4QVJ2"/>
<evidence type="ECO:0000259" key="2">
    <source>
        <dbReference type="PROSITE" id="PS51202"/>
    </source>
</evidence>
<dbReference type="PANTHER" id="PTHR43833">
    <property type="entry name" value="POTASSIUM CHANNEL PROTEIN 2-RELATED-RELATED"/>
    <property type="match status" value="1"/>
</dbReference>
<dbReference type="Gene3D" id="3.30.70.1450">
    <property type="entry name" value="Regulator of K+ conductance, C-terminal domain"/>
    <property type="match status" value="1"/>
</dbReference>
<sequence length="227" mass="24551">MASRNREDAVLVIGLGRFGGTLAQTLQELGHRVVAVDRNHDLVQQWSGQITHVIEADATSEVVMRQLGAHEFRRAVVAIGTEIEASVLATGVLLDLAVPEVWSKAITREHGRILERIGANHVVYPERDAGERVAHLMTGRLIDFLEFDDNYAIAKLRAPREICGRALEKTALRSRFGITIVGVKHPGGQFTHAEAGTVLGPGDLIMIAGGTDRVEEFATAVGTANPP</sequence>
<feature type="domain" description="RCK C-terminal" evidence="2">
    <location>
        <begin position="139"/>
        <end position="223"/>
    </location>
</feature>